<reference evidence="1 2" key="1">
    <citation type="submission" date="2023-05" db="EMBL/GenBank/DDBJ databases">
        <title>The complete genome of Acinetobacter sp. nov KCTC 92772.</title>
        <authorList>
            <person name="Zhou G."/>
        </authorList>
    </citation>
    <scope>NUCLEOTIDE SEQUENCE [LARGE SCALE GENOMIC DNA]</scope>
    <source>
        <strain evidence="1 2">KCTC 92772</strain>
    </source>
</reference>
<dbReference type="InterPro" id="IPR009752">
    <property type="entry name" value="Phage_Mu_GpJ"/>
</dbReference>
<dbReference type="Pfam" id="PF07030">
    <property type="entry name" value="Phage_Mu_Gp36"/>
    <property type="match status" value="1"/>
</dbReference>
<protein>
    <submittedName>
        <fullName evidence="1">DUF1320 domain-containing protein</fullName>
    </submittedName>
</protein>
<keyword evidence="2" id="KW-1185">Reference proteome</keyword>
<accession>A0ABY8S4K8</accession>
<gene>
    <name evidence="1" type="ORF">QLH32_17565</name>
</gene>
<evidence type="ECO:0000313" key="2">
    <source>
        <dbReference type="Proteomes" id="UP001229836"/>
    </source>
</evidence>
<dbReference type="EMBL" id="CP125669">
    <property type="protein sequence ID" value="WHP05787.1"/>
    <property type="molecule type" value="Genomic_DNA"/>
</dbReference>
<sequence>MPYCTLNDLIKRFSESEINDLLDRDSDGLHESETLDMTIADADGLIDGFLGVRYKVPISPVNSPKSYGVMRLFSCDITRYLLWDDNAPQEIKDRYDAAIARLKDYAKGLMVLPDANPAPQNPSGGVDFIANERVFTQDTLKGF</sequence>
<evidence type="ECO:0000313" key="1">
    <source>
        <dbReference type="EMBL" id="WHP05787.1"/>
    </source>
</evidence>
<name>A0ABY8S4K8_9GAMM</name>
<organism evidence="1 2">
    <name type="scientific">Acinetobacter corruptisaponis</name>
    <dbReference type="NCBI Taxonomy" id="3045147"/>
    <lineage>
        <taxon>Bacteria</taxon>
        <taxon>Pseudomonadati</taxon>
        <taxon>Pseudomonadota</taxon>
        <taxon>Gammaproteobacteria</taxon>
        <taxon>Moraxellales</taxon>
        <taxon>Moraxellaceae</taxon>
        <taxon>Acinetobacter</taxon>
    </lineage>
</organism>
<dbReference type="Proteomes" id="UP001229836">
    <property type="component" value="Chromosome"/>
</dbReference>
<dbReference type="RefSeq" id="WP_283267329.1">
    <property type="nucleotide sequence ID" value="NZ_CP125669.1"/>
</dbReference>
<proteinExistence type="predicted"/>